<dbReference type="GO" id="GO:0055085">
    <property type="term" value="P:transmembrane transport"/>
    <property type="evidence" value="ECO:0007669"/>
    <property type="project" value="InterPro"/>
</dbReference>
<dbReference type="InterPro" id="IPR035906">
    <property type="entry name" value="MetI-like_sf"/>
</dbReference>
<evidence type="ECO:0000256" key="1">
    <source>
        <dbReference type="ARBA" id="ARBA00004651"/>
    </source>
</evidence>
<evidence type="ECO:0000256" key="4">
    <source>
        <dbReference type="ARBA" id="ARBA00022692"/>
    </source>
</evidence>
<evidence type="ECO:0000256" key="3">
    <source>
        <dbReference type="ARBA" id="ARBA00022475"/>
    </source>
</evidence>
<name>A0A251XBL7_9GAMM</name>
<comment type="caution">
    <text evidence="9">The sequence shown here is derived from an EMBL/GenBank/DDBJ whole genome shotgun (WGS) entry which is preliminary data.</text>
</comment>
<dbReference type="PROSITE" id="PS50928">
    <property type="entry name" value="ABC_TM1"/>
    <property type="match status" value="1"/>
</dbReference>
<keyword evidence="3" id="KW-1003">Cell membrane</keyword>
<keyword evidence="5 7" id="KW-1133">Transmembrane helix</keyword>
<evidence type="ECO:0000256" key="2">
    <source>
        <dbReference type="ARBA" id="ARBA00022448"/>
    </source>
</evidence>
<keyword evidence="2 7" id="KW-0813">Transport</keyword>
<dbReference type="GO" id="GO:0005886">
    <property type="term" value="C:plasma membrane"/>
    <property type="evidence" value="ECO:0007669"/>
    <property type="project" value="UniProtKB-SubCell"/>
</dbReference>
<evidence type="ECO:0000256" key="5">
    <source>
        <dbReference type="ARBA" id="ARBA00022989"/>
    </source>
</evidence>
<dbReference type="Proteomes" id="UP000194798">
    <property type="component" value="Unassembled WGS sequence"/>
</dbReference>
<dbReference type="EMBL" id="MSLT01000006">
    <property type="protein sequence ID" value="OUD15724.1"/>
    <property type="molecule type" value="Genomic_DNA"/>
</dbReference>
<keyword evidence="6 7" id="KW-0472">Membrane</keyword>
<feature type="domain" description="ABC transmembrane type-1" evidence="8">
    <location>
        <begin position="52"/>
        <end position="232"/>
    </location>
</feature>
<dbReference type="RefSeq" id="WP_086487325.1">
    <property type="nucleotide sequence ID" value="NZ_MSLT01000006.1"/>
</dbReference>
<dbReference type="PANTHER" id="PTHR30151">
    <property type="entry name" value="ALKANE SULFONATE ABC TRANSPORTER-RELATED, MEMBRANE SUBUNIT"/>
    <property type="match status" value="1"/>
</dbReference>
<feature type="transmembrane region" description="Helical" evidence="7">
    <location>
        <begin position="145"/>
        <end position="164"/>
    </location>
</feature>
<evidence type="ECO:0000313" key="10">
    <source>
        <dbReference type="Proteomes" id="UP000194798"/>
    </source>
</evidence>
<feature type="transmembrane region" description="Helical" evidence="7">
    <location>
        <begin position="204"/>
        <end position="228"/>
    </location>
</feature>
<proteinExistence type="inferred from homology"/>
<evidence type="ECO:0000256" key="6">
    <source>
        <dbReference type="ARBA" id="ARBA00023136"/>
    </source>
</evidence>
<dbReference type="Gene3D" id="1.10.3720.10">
    <property type="entry name" value="MetI-like"/>
    <property type="match status" value="1"/>
</dbReference>
<gene>
    <name evidence="9" type="ORF">TPSD3_04215</name>
</gene>
<evidence type="ECO:0000259" key="8">
    <source>
        <dbReference type="PROSITE" id="PS50928"/>
    </source>
</evidence>
<comment type="similarity">
    <text evidence="7">Belongs to the binding-protein-dependent transport system permease family.</text>
</comment>
<keyword evidence="10" id="KW-1185">Reference proteome</keyword>
<accession>A0A251XBL7</accession>
<dbReference type="AlphaFoldDB" id="A0A251XBL7"/>
<dbReference type="OrthoDB" id="5298727at2"/>
<feature type="transmembrane region" description="Helical" evidence="7">
    <location>
        <begin position="89"/>
        <end position="110"/>
    </location>
</feature>
<evidence type="ECO:0000256" key="7">
    <source>
        <dbReference type="RuleBase" id="RU363032"/>
    </source>
</evidence>
<feature type="transmembrane region" description="Helical" evidence="7">
    <location>
        <begin position="49"/>
        <end position="77"/>
    </location>
</feature>
<comment type="subcellular location">
    <subcellularLocation>
        <location evidence="1 7">Cell membrane</location>
        <topology evidence="1 7">Multi-pass membrane protein</topology>
    </subcellularLocation>
</comment>
<evidence type="ECO:0000313" key="9">
    <source>
        <dbReference type="EMBL" id="OUD15724.1"/>
    </source>
</evidence>
<sequence>MMALLRGLSILLFLLLWQGIAYSLQDPLLPTPVMVWQKFVWHVTTGELLYHLSVTLMRVAIIFTIAMLLGTLIGVLMGHFPQIDAFLDGLLVLALNIPALVVVILCYIWLGLTDIAAVAAVVINKVPTVVVTVREGARAIDRRLMQVADVFKVSLFWKLSWVYLPQLSPYLMAAARSGLSLIWKIVLVVELLGRSSGMGFQLGVFFQFFDITSILAYTFAFVIVVFLIEALFMRPLERYLHRWRIVP</sequence>
<dbReference type="InterPro" id="IPR000515">
    <property type="entry name" value="MetI-like"/>
</dbReference>
<keyword evidence="4 7" id="KW-0812">Transmembrane</keyword>
<protein>
    <submittedName>
        <fullName evidence="9">ABC transporter permease</fullName>
    </submittedName>
</protein>
<dbReference type="CDD" id="cd06261">
    <property type="entry name" value="TM_PBP2"/>
    <property type="match status" value="1"/>
</dbReference>
<feature type="transmembrane region" description="Helical" evidence="7">
    <location>
        <begin position="116"/>
        <end position="133"/>
    </location>
</feature>
<organism evidence="9 10">
    <name type="scientific">Thioflexithrix psekupsensis</name>
    <dbReference type="NCBI Taxonomy" id="1570016"/>
    <lineage>
        <taxon>Bacteria</taxon>
        <taxon>Pseudomonadati</taxon>
        <taxon>Pseudomonadota</taxon>
        <taxon>Gammaproteobacteria</taxon>
        <taxon>Thiotrichales</taxon>
        <taxon>Thioflexithrix</taxon>
    </lineage>
</organism>
<dbReference type="Pfam" id="PF00528">
    <property type="entry name" value="BPD_transp_1"/>
    <property type="match status" value="1"/>
</dbReference>
<reference evidence="9 10" key="1">
    <citation type="submission" date="2016-12" db="EMBL/GenBank/DDBJ databases">
        <title>Thioflexothrix psekupsii D3 genome sequencing and assembly.</title>
        <authorList>
            <person name="Fomenkov A."/>
            <person name="Vincze T."/>
            <person name="Grabovich M."/>
            <person name="Anton B.P."/>
            <person name="Dubinina G."/>
            <person name="Orlova M."/>
            <person name="Belousova E."/>
            <person name="Roberts R.J."/>
        </authorList>
    </citation>
    <scope>NUCLEOTIDE SEQUENCE [LARGE SCALE GENOMIC DNA]</scope>
    <source>
        <strain evidence="9">D3</strain>
    </source>
</reference>
<dbReference type="SUPFAM" id="SSF161098">
    <property type="entry name" value="MetI-like"/>
    <property type="match status" value="1"/>
</dbReference>
<dbReference type="PANTHER" id="PTHR30151:SF38">
    <property type="entry name" value="ALIPHATIC SULFONATES TRANSPORT PERMEASE PROTEIN SSUC-RELATED"/>
    <property type="match status" value="1"/>
</dbReference>